<accession>A0A540K3T8</accession>
<dbReference type="Proteomes" id="UP000315295">
    <property type="component" value="Unassembled WGS sequence"/>
</dbReference>
<protein>
    <submittedName>
        <fullName evidence="2">Uncharacterized protein</fullName>
    </submittedName>
</protein>
<sequence>MGKVGLDGSNNHFEVSGNSINQNDSSVDVNANSLNSGVYGSLQTDNGEGRQLWDVMPMVELQVCQAKSVLSSLVQKGRRMWG</sequence>
<keyword evidence="3" id="KW-1185">Reference proteome</keyword>
<evidence type="ECO:0000313" key="3">
    <source>
        <dbReference type="Proteomes" id="UP000315295"/>
    </source>
</evidence>
<comment type="caution">
    <text evidence="2">The sequence shown here is derived from an EMBL/GenBank/DDBJ whole genome shotgun (WGS) entry which is preliminary data.</text>
</comment>
<evidence type="ECO:0000256" key="1">
    <source>
        <dbReference type="SAM" id="MobiDB-lite"/>
    </source>
</evidence>
<organism evidence="2 3">
    <name type="scientific">Malus baccata</name>
    <name type="common">Siberian crab apple</name>
    <name type="synonym">Pyrus baccata</name>
    <dbReference type="NCBI Taxonomy" id="106549"/>
    <lineage>
        <taxon>Eukaryota</taxon>
        <taxon>Viridiplantae</taxon>
        <taxon>Streptophyta</taxon>
        <taxon>Embryophyta</taxon>
        <taxon>Tracheophyta</taxon>
        <taxon>Spermatophyta</taxon>
        <taxon>Magnoliopsida</taxon>
        <taxon>eudicotyledons</taxon>
        <taxon>Gunneridae</taxon>
        <taxon>Pentapetalae</taxon>
        <taxon>rosids</taxon>
        <taxon>fabids</taxon>
        <taxon>Rosales</taxon>
        <taxon>Rosaceae</taxon>
        <taxon>Amygdaloideae</taxon>
        <taxon>Maleae</taxon>
        <taxon>Malus</taxon>
    </lineage>
</organism>
<dbReference type="EMBL" id="VIEB01007218">
    <property type="protein sequence ID" value="TQD68899.1"/>
    <property type="molecule type" value="Genomic_DNA"/>
</dbReference>
<reference evidence="2 3" key="1">
    <citation type="journal article" date="2019" name="G3 (Bethesda)">
        <title>Sequencing of a Wild Apple (Malus baccata) Genome Unravels the Differences Between Cultivated and Wild Apple Species Regarding Disease Resistance and Cold Tolerance.</title>
        <authorList>
            <person name="Chen X."/>
        </authorList>
    </citation>
    <scope>NUCLEOTIDE SEQUENCE [LARGE SCALE GENOMIC DNA]</scope>
    <source>
        <strain evidence="3">cv. Shandingzi</strain>
        <tissue evidence="2">Leaves</tissue>
    </source>
</reference>
<proteinExistence type="predicted"/>
<name>A0A540K3T8_MALBA</name>
<feature type="region of interest" description="Disordered" evidence="1">
    <location>
        <begin position="1"/>
        <end position="27"/>
    </location>
</feature>
<gene>
    <name evidence="2" type="ORF">C1H46_045568</name>
</gene>
<feature type="compositionally biased region" description="Polar residues" evidence="1">
    <location>
        <begin position="8"/>
        <end position="27"/>
    </location>
</feature>
<dbReference type="AlphaFoldDB" id="A0A540K3T8"/>
<evidence type="ECO:0000313" key="2">
    <source>
        <dbReference type="EMBL" id="TQD68899.1"/>
    </source>
</evidence>